<feature type="chain" id="PRO_5010372597" description="RING-type E3 ubiquitin transferase" evidence="15">
    <location>
        <begin position="19"/>
        <end position="120"/>
    </location>
</feature>
<evidence type="ECO:0000256" key="7">
    <source>
        <dbReference type="ARBA" id="ARBA00022723"/>
    </source>
</evidence>
<evidence type="ECO:0000256" key="4">
    <source>
        <dbReference type="ARBA" id="ARBA00012483"/>
    </source>
</evidence>
<evidence type="ECO:0000256" key="10">
    <source>
        <dbReference type="ARBA" id="ARBA00022786"/>
    </source>
</evidence>
<dbReference type="GO" id="GO:0016020">
    <property type="term" value="C:membrane"/>
    <property type="evidence" value="ECO:0007669"/>
    <property type="project" value="UniProtKB-SubCell"/>
</dbReference>
<keyword evidence="7" id="KW-0479">Metal-binding</keyword>
<gene>
    <name evidence="17" type="ORF">CCACVL1_25783</name>
</gene>
<evidence type="ECO:0000313" key="17">
    <source>
        <dbReference type="EMBL" id="OMO57399.1"/>
    </source>
</evidence>
<keyword evidence="10" id="KW-0833">Ubl conjugation pathway</keyword>
<evidence type="ECO:0000256" key="1">
    <source>
        <dbReference type="ARBA" id="ARBA00000900"/>
    </source>
</evidence>
<comment type="caution">
    <text evidence="17">The sequence shown here is derived from an EMBL/GenBank/DDBJ whole genome shotgun (WGS) entry which is preliminary data.</text>
</comment>
<dbReference type="OMA" id="DHEDMCK"/>
<dbReference type="STRING" id="210143.A0A1R3GH70"/>
<dbReference type="InterPro" id="IPR046948">
    <property type="entry name" value="ATL20-22-like"/>
</dbReference>
<name>A0A1R3GH70_COCAP</name>
<dbReference type="PANTHER" id="PTHR46279">
    <property type="entry name" value="RING/U-BOX SUPERFAMILY PROTEIN"/>
    <property type="match status" value="1"/>
</dbReference>
<keyword evidence="9" id="KW-0863">Zinc-finger</keyword>
<evidence type="ECO:0000256" key="13">
    <source>
        <dbReference type="ARBA" id="ARBA00023136"/>
    </source>
</evidence>
<keyword evidence="18" id="KW-1185">Reference proteome</keyword>
<dbReference type="AlphaFoldDB" id="A0A1R3GH70"/>
<evidence type="ECO:0000256" key="6">
    <source>
        <dbReference type="ARBA" id="ARBA00022692"/>
    </source>
</evidence>
<dbReference type="EMBL" id="AWWV01014358">
    <property type="protein sequence ID" value="OMO57399.1"/>
    <property type="molecule type" value="Genomic_DNA"/>
</dbReference>
<evidence type="ECO:0000259" key="16">
    <source>
        <dbReference type="Pfam" id="PF13947"/>
    </source>
</evidence>
<protein>
    <recommendedName>
        <fullName evidence="4">RING-type E3 ubiquitin transferase</fullName>
        <ecNumber evidence="4">2.3.2.27</ecNumber>
    </recommendedName>
</protein>
<evidence type="ECO:0000256" key="14">
    <source>
        <dbReference type="ARBA" id="ARBA00024209"/>
    </source>
</evidence>
<keyword evidence="6" id="KW-0812">Transmembrane</keyword>
<dbReference type="GO" id="GO:0061630">
    <property type="term" value="F:ubiquitin protein ligase activity"/>
    <property type="evidence" value="ECO:0007669"/>
    <property type="project" value="UniProtKB-EC"/>
</dbReference>
<dbReference type="GO" id="GO:0008270">
    <property type="term" value="F:zinc ion binding"/>
    <property type="evidence" value="ECO:0007669"/>
    <property type="project" value="UniProtKB-KW"/>
</dbReference>
<feature type="domain" description="Wall-associated receptor kinase galacturonan-binding" evidence="16">
    <location>
        <begin position="25"/>
        <end position="98"/>
    </location>
</feature>
<evidence type="ECO:0000256" key="5">
    <source>
        <dbReference type="ARBA" id="ARBA00022679"/>
    </source>
</evidence>
<comment type="pathway">
    <text evidence="3">Protein modification; protein ubiquitination.</text>
</comment>
<evidence type="ECO:0000256" key="15">
    <source>
        <dbReference type="SAM" id="SignalP"/>
    </source>
</evidence>
<organism evidence="17 18">
    <name type="scientific">Corchorus capsularis</name>
    <name type="common">Jute</name>
    <dbReference type="NCBI Taxonomy" id="210143"/>
    <lineage>
        <taxon>Eukaryota</taxon>
        <taxon>Viridiplantae</taxon>
        <taxon>Streptophyta</taxon>
        <taxon>Embryophyta</taxon>
        <taxon>Tracheophyta</taxon>
        <taxon>Spermatophyta</taxon>
        <taxon>Magnoliopsida</taxon>
        <taxon>eudicotyledons</taxon>
        <taxon>Gunneridae</taxon>
        <taxon>Pentapetalae</taxon>
        <taxon>rosids</taxon>
        <taxon>malvids</taxon>
        <taxon>Malvales</taxon>
        <taxon>Malvaceae</taxon>
        <taxon>Grewioideae</taxon>
        <taxon>Apeibeae</taxon>
        <taxon>Corchorus</taxon>
    </lineage>
</organism>
<evidence type="ECO:0000256" key="2">
    <source>
        <dbReference type="ARBA" id="ARBA00004167"/>
    </source>
</evidence>
<keyword evidence="12" id="KW-1133">Transmembrane helix</keyword>
<reference evidence="17 18" key="1">
    <citation type="submission" date="2013-09" db="EMBL/GenBank/DDBJ databases">
        <title>Corchorus capsularis genome sequencing.</title>
        <authorList>
            <person name="Alam M."/>
            <person name="Haque M.S."/>
            <person name="Islam M.S."/>
            <person name="Emdad E.M."/>
            <person name="Islam M.M."/>
            <person name="Ahmed B."/>
            <person name="Halim A."/>
            <person name="Hossen Q.M.M."/>
            <person name="Hossain M.Z."/>
            <person name="Ahmed R."/>
            <person name="Khan M.M."/>
            <person name="Islam R."/>
            <person name="Rashid M.M."/>
            <person name="Khan S.A."/>
            <person name="Rahman M.S."/>
            <person name="Alam M."/>
        </authorList>
    </citation>
    <scope>NUCLEOTIDE SEQUENCE [LARGE SCALE GENOMIC DNA]</scope>
    <source>
        <strain evidence="18">cv. CVL-1</strain>
        <tissue evidence="17">Whole seedling</tissue>
    </source>
</reference>
<evidence type="ECO:0000313" key="18">
    <source>
        <dbReference type="Proteomes" id="UP000188268"/>
    </source>
</evidence>
<evidence type="ECO:0000256" key="8">
    <source>
        <dbReference type="ARBA" id="ARBA00022729"/>
    </source>
</evidence>
<feature type="signal peptide" evidence="15">
    <location>
        <begin position="1"/>
        <end position="18"/>
    </location>
</feature>
<proteinExistence type="inferred from homology"/>
<sequence>MGMVLVFLVVMNLAETGAVDHEDMCKVKMCGSSYGAPPVPVRFPFWLKDQQPHQCGYPDPSFQLTCDENKQTLLHLPGSVEIVVRRINYTEQKVFIYDCIAKRLPYLNLSASSFQVSTEL</sequence>
<dbReference type="Gramene" id="OMO57399">
    <property type="protein sequence ID" value="OMO57399"/>
    <property type="gene ID" value="CCACVL1_25783"/>
</dbReference>
<evidence type="ECO:0000256" key="11">
    <source>
        <dbReference type="ARBA" id="ARBA00022833"/>
    </source>
</evidence>
<dbReference type="InterPro" id="IPR025287">
    <property type="entry name" value="WAK_GUB"/>
</dbReference>
<keyword evidence="13" id="KW-0472">Membrane</keyword>
<keyword evidence="11" id="KW-0862">Zinc</keyword>
<dbReference type="PANTHER" id="PTHR46279:SF9">
    <property type="entry name" value="OS01G0116300 PROTEIN"/>
    <property type="match status" value="1"/>
</dbReference>
<comment type="catalytic activity">
    <reaction evidence="1">
        <text>S-ubiquitinyl-[E2 ubiquitin-conjugating enzyme]-L-cysteine + [acceptor protein]-L-lysine = [E2 ubiquitin-conjugating enzyme]-L-cysteine + N(6)-ubiquitinyl-[acceptor protein]-L-lysine.</text>
        <dbReference type="EC" id="2.3.2.27"/>
    </reaction>
</comment>
<dbReference type="EC" id="2.3.2.27" evidence="4"/>
<evidence type="ECO:0000256" key="3">
    <source>
        <dbReference type="ARBA" id="ARBA00004906"/>
    </source>
</evidence>
<keyword evidence="5" id="KW-0808">Transferase</keyword>
<dbReference type="OrthoDB" id="8062037at2759"/>
<dbReference type="Pfam" id="PF13947">
    <property type="entry name" value="GUB_WAK_bind"/>
    <property type="match status" value="1"/>
</dbReference>
<accession>A0A1R3GH70</accession>
<dbReference type="GO" id="GO:0030247">
    <property type="term" value="F:polysaccharide binding"/>
    <property type="evidence" value="ECO:0007669"/>
    <property type="project" value="InterPro"/>
</dbReference>
<evidence type="ECO:0000256" key="12">
    <source>
        <dbReference type="ARBA" id="ARBA00022989"/>
    </source>
</evidence>
<evidence type="ECO:0000256" key="9">
    <source>
        <dbReference type="ARBA" id="ARBA00022771"/>
    </source>
</evidence>
<dbReference type="Proteomes" id="UP000188268">
    <property type="component" value="Unassembled WGS sequence"/>
</dbReference>
<comment type="subcellular location">
    <subcellularLocation>
        <location evidence="2">Membrane</location>
        <topology evidence="2">Single-pass membrane protein</topology>
    </subcellularLocation>
</comment>
<keyword evidence="8 15" id="KW-0732">Signal</keyword>
<comment type="similarity">
    <text evidence="14">Belongs to the RING-type zinc finger family. ATL subfamily.</text>
</comment>